<dbReference type="EMBL" id="WNWR01000264">
    <property type="protein sequence ID" value="KAE9986184.1"/>
    <property type="molecule type" value="Genomic_DNA"/>
</dbReference>
<organism evidence="2 3">
    <name type="scientific">Venturia inaequalis</name>
    <name type="common">Apple scab fungus</name>
    <dbReference type="NCBI Taxonomy" id="5025"/>
    <lineage>
        <taxon>Eukaryota</taxon>
        <taxon>Fungi</taxon>
        <taxon>Dikarya</taxon>
        <taxon>Ascomycota</taxon>
        <taxon>Pezizomycotina</taxon>
        <taxon>Dothideomycetes</taxon>
        <taxon>Pleosporomycetidae</taxon>
        <taxon>Venturiales</taxon>
        <taxon>Venturiaceae</taxon>
        <taxon>Venturia</taxon>
    </lineage>
</organism>
<dbReference type="EMBL" id="WNWQ01000015">
    <property type="protein sequence ID" value="KAE9984593.1"/>
    <property type="molecule type" value="Genomic_DNA"/>
</dbReference>
<accession>A0A8H3Z5K5</accession>
<evidence type="ECO:0000313" key="3">
    <source>
        <dbReference type="Proteomes" id="UP000490939"/>
    </source>
</evidence>
<keyword evidence="3" id="KW-1185">Reference proteome</keyword>
<evidence type="ECO:0000313" key="1">
    <source>
        <dbReference type="EMBL" id="KAE9984593.1"/>
    </source>
</evidence>
<dbReference type="Proteomes" id="UP000490939">
    <property type="component" value="Unassembled WGS sequence"/>
</dbReference>
<sequence length="242" mass="27437">MAESPRSRIAHSGSSLSESGLITSYSNITKPKVLSDDQFNTWYNTVHIPDVLSTGAVTTAYRFRQADPESSKPYMAIYFVPDLAAIESKAFKNISMTHSSLPDGASIHDLAHFDTRIYSFTQEYVNEEQEPGLPFPNLLLAAMEPGRSPEMAADLDAWYRQEHLEQMSKEPGWRRSRRYNLLFNIDSIERAPSCLSLYEFDETAELGVQVQPLDPMTDWTKKCMQEAQRIEAGIYTKIHDGD</sequence>
<evidence type="ECO:0000313" key="2">
    <source>
        <dbReference type="EMBL" id="KAE9986184.1"/>
    </source>
</evidence>
<reference evidence="2 3" key="1">
    <citation type="submission" date="2019-07" db="EMBL/GenBank/DDBJ databases">
        <title>Venturia inaequalis Genome Resource.</title>
        <authorList>
            <person name="Lichtner F.J."/>
        </authorList>
    </citation>
    <scope>NUCLEOTIDE SEQUENCE [LARGE SCALE GENOMIC DNA]</scope>
    <source>
        <strain evidence="1">Bline_iso_100314</strain>
        <strain evidence="2 3">DMI_063113</strain>
    </source>
</reference>
<gene>
    <name evidence="1" type="ORF">BLS_001968</name>
    <name evidence="2" type="ORF">EG327_004434</name>
</gene>
<comment type="caution">
    <text evidence="2">The sequence shown here is derived from an EMBL/GenBank/DDBJ whole genome shotgun (WGS) entry which is preliminary data.</text>
</comment>
<name>A0A8H3Z5K5_VENIN</name>
<proteinExistence type="predicted"/>
<dbReference type="Proteomes" id="UP000433883">
    <property type="component" value="Unassembled WGS sequence"/>
</dbReference>
<protein>
    <submittedName>
        <fullName evidence="2">Uncharacterized protein</fullName>
    </submittedName>
</protein>
<dbReference type="AlphaFoldDB" id="A0A8H3Z5K5"/>